<feature type="region of interest" description="Disordered" evidence="1">
    <location>
        <begin position="96"/>
        <end position="116"/>
    </location>
</feature>
<name>U5CYX0_AMBTC</name>
<feature type="compositionally biased region" description="Low complexity" evidence="1">
    <location>
        <begin position="197"/>
        <end position="216"/>
    </location>
</feature>
<organism evidence="2 3">
    <name type="scientific">Amborella trichopoda</name>
    <dbReference type="NCBI Taxonomy" id="13333"/>
    <lineage>
        <taxon>Eukaryota</taxon>
        <taxon>Viridiplantae</taxon>
        <taxon>Streptophyta</taxon>
        <taxon>Embryophyta</taxon>
        <taxon>Tracheophyta</taxon>
        <taxon>Spermatophyta</taxon>
        <taxon>Magnoliopsida</taxon>
        <taxon>Amborellales</taxon>
        <taxon>Amborellaceae</taxon>
        <taxon>Amborella</taxon>
    </lineage>
</organism>
<dbReference type="EMBL" id="KI392510">
    <property type="protein sequence ID" value="ERN15160.1"/>
    <property type="molecule type" value="Genomic_DNA"/>
</dbReference>
<feature type="region of interest" description="Disordered" evidence="1">
    <location>
        <begin position="197"/>
        <end position="233"/>
    </location>
</feature>
<feature type="region of interest" description="Disordered" evidence="1">
    <location>
        <begin position="1"/>
        <end position="28"/>
    </location>
</feature>
<reference evidence="3" key="1">
    <citation type="journal article" date="2013" name="Science">
        <title>The Amborella genome and the evolution of flowering plants.</title>
        <authorList>
            <consortium name="Amborella Genome Project"/>
        </authorList>
    </citation>
    <scope>NUCLEOTIDE SEQUENCE [LARGE SCALE GENOMIC DNA]</scope>
</reference>
<evidence type="ECO:0000313" key="3">
    <source>
        <dbReference type="Proteomes" id="UP000017836"/>
    </source>
</evidence>
<keyword evidence="3" id="KW-1185">Reference proteome</keyword>
<feature type="compositionally biased region" description="Polar residues" evidence="1">
    <location>
        <begin position="16"/>
        <end position="27"/>
    </location>
</feature>
<dbReference type="PANTHER" id="PTHR37238">
    <property type="entry name" value="OS05G0532500 PROTEIN"/>
    <property type="match status" value="1"/>
</dbReference>
<dbReference type="Proteomes" id="UP000017836">
    <property type="component" value="Unassembled WGS sequence"/>
</dbReference>
<dbReference type="HOGENOM" id="CLU_638353_0_0_1"/>
<accession>U5CYX0</accession>
<gene>
    <name evidence="2" type="ORF">AMTR_s00056p00139340</name>
</gene>
<evidence type="ECO:0000256" key="1">
    <source>
        <dbReference type="SAM" id="MobiDB-lite"/>
    </source>
</evidence>
<dbReference type="PANTHER" id="PTHR37238:SF1">
    <property type="entry name" value="OS05G0532500 PROTEIN"/>
    <property type="match status" value="1"/>
</dbReference>
<dbReference type="eggNOG" id="ENOG502QS76">
    <property type="taxonomic scope" value="Eukaryota"/>
</dbReference>
<dbReference type="AlphaFoldDB" id="U5CYX0"/>
<dbReference type="Gramene" id="ERN15160">
    <property type="protein sequence ID" value="ERN15160"/>
    <property type="gene ID" value="AMTR_s00056p00139340"/>
</dbReference>
<protein>
    <submittedName>
        <fullName evidence="2">Uncharacterized protein</fullName>
    </submittedName>
</protein>
<dbReference type="OMA" id="PSSEYNC"/>
<evidence type="ECO:0000313" key="2">
    <source>
        <dbReference type="EMBL" id="ERN15160.1"/>
    </source>
</evidence>
<proteinExistence type="predicted"/>
<feature type="compositionally biased region" description="Basic residues" evidence="1">
    <location>
        <begin position="1"/>
        <end position="11"/>
    </location>
</feature>
<sequence length="430" mass="47579">MPKTSRGKSGRKPLSDISNSRKPSKTVNKAVKDDNACFDRLVSAHSDLSKLISEIDALVMRAYKLKQMHKLGNHEVESFINVLSNAHSSLQQALTRQPSKIGTQENQTPPKETVSMTNEDRRVLAQCPLDVGLGSSLSPSPLVSWQAECKIDNGRQLFLLTPLPKSKPPSMKPLASYVSHIKCSQVTDCSLTSLKSSKVTDSSFSPSKSSKITDSSHCAPESSPLSPPAIQGQNDCLQTVNNNLSRNKNAVYGRNKEVDSYQKLSTPYYLVTPCLKTSPPKTCLILNHIPESSHEENNISSGPTPVPVKFLQFDEFPSMEDSDEEVSRGLMAKYPELFGFQAFNKTENERKELESPDWAMSPPKTCVLMMPAFEKLSVHEGANNSVRSHCVKSRLSKCQVLGRKVDACGRSEKSKELYNLDIPYIPARCF</sequence>